<dbReference type="EMBL" id="QXIU01000179">
    <property type="protein sequence ID" value="RIE09237.1"/>
    <property type="molecule type" value="Genomic_DNA"/>
</dbReference>
<dbReference type="InterPro" id="IPR001789">
    <property type="entry name" value="Sig_transdc_resp-reg_receiver"/>
</dbReference>
<dbReference type="InterPro" id="IPR011006">
    <property type="entry name" value="CheY-like_superfamily"/>
</dbReference>
<reference evidence="4 5" key="1">
    <citation type="submission" date="2018-09" db="EMBL/GenBank/DDBJ databases">
        <title>Discovery and Ecogenomic Context for Candidatus Cryosericales, a Global Caldiserica Order Active in Thawing Permafrost.</title>
        <authorList>
            <person name="Martinez M.A."/>
            <person name="Woodcroft B.J."/>
            <person name="Ignacio Espinoza J.C."/>
            <person name="Zayed A."/>
            <person name="Singleton C.M."/>
            <person name="Boyd J."/>
            <person name="Li Y.-F."/>
            <person name="Purvine S."/>
            <person name="Maughan H."/>
            <person name="Hodgkins S.B."/>
            <person name="Anderson D."/>
            <person name="Sederholm M."/>
            <person name="Temperton B."/>
            <person name="Saleska S.R."/>
            <person name="Tyson G.W."/>
            <person name="Rich V.I."/>
        </authorList>
    </citation>
    <scope>NUCLEOTIDE SEQUENCE [LARGE SCALE GENOMIC DNA]</scope>
    <source>
        <strain evidence="4 5">SMC5</strain>
    </source>
</reference>
<name>A0A398D9Z0_9BACT</name>
<dbReference type="RefSeq" id="WP_133299184.1">
    <property type="nucleotide sequence ID" value="NZ_QXIU01000179.1"/>
</dbReference>
<comment type="caution">
    <text evidence="4">The sequence shown here is derived from an EMBL/GenBank/DDBJ whole genome shotgun (WGS) entry which is preliminary data.</text>
</comment>
<evidence type="ECO:0000256" key="2">
    <source>
        <dbReference type="PROSITE-ProRule" id="PRU00169"/>
    </source>
</evidence>
<dbReference type="PANTHER" id="PTHR44591">
    <property type="entry name" value="STRESS RESPONSE REGULATOR PROTEIN 1"/>
    <property type="match status" value="1"/>
</dbReference>
<dbReference type="SUPFAM" id="SSF52172">
    <property type="entry name" value="CheY-like"/>
    <property type="match status" value="1"/>
</dbReference>
<evidence type="ECO:0000259" key="3">
    <source>
        <dbReference type="PROSITE" id="PS50110"/>
    </source>
</evidence>
<dbReference type="Proteomes" id="UP000266489">
    <property type="component" value="Unassembled WGS sequence"/>
</dbReference>
<feature type="modified residue" description="4-aspartylphosphate" evidence="2">
    <location>
        <position position="56"/>
    </location>
</feature>
<dbReference type="PANTHER" id="PTHR44591:SF3">
    <property type="entry name" value="RESPONSE REGULATORY DOMAIN-CONTAINING PROTEIN"/>
    <property type="match status" value="1"/>
</dbReference>
<proteinExistence type="predicted"/>
<organism evidence="4 5">
    <name type="scientific">Candidatus Cryosericum odellii</name>
    <dbReference type="NCBI Taxonomy" id="2290917"/>
    <lineage>
        <taxon>Bacteria</taxon>
        <taxon>Pseudomonadati</taxon>
        <taxon>Caldisericota/Cryosericota group</taxon>
        <taxon>Candidatus Cryosericota</taxon>
        <taxon>Candidatus Cryosericia</taxon>
        <taxon>Candidatus Cryosericales</taxon>
        <taxon>Candidatus Cryosericaceae</taxon>
        <taxon>Candidatus Cryosericum</taxon>
    </lineage>
</organism>
<dbReference type="InterPro" id="IPR050595">
    <property type="entry name" value="Bact_response_regulator"/>
</dbReference>
<accession>A0A398D9Z0</accession>
<protein>
    <submittedName>
        <fullName evidence="4">Response regulator</fullName>
    </submittedName>
</protein>
<keyword evidence="1 2" id="KW-0597">Phosphoprotein</keyword>
<dbReference type="AlphaFoldDB" id="A0A398D9Z0"/>
<sequence length="76" mass="8536">MKTLSKLILVVDDEENIRELLRESLEDEGYRVNVAKNGQEAVEKAKAISPDTVLMDVKMPVMSGMDAFLKIKESQP</sequence>
<gene>
    <name evidence="4" type="ORF">SMC5_07240</name>
</gene>
<evidence type="ECO:0000313" key="5">
    <source>
        <dbReference type="Proteomes" id="UP000266489"/>
    </source>
</evidence>
<dbReference type="PROSITE" id="PS50110">
    <property type="entry name" value="RESPONSE_REGULATORY"/>
    <property type="match status" value="1"/>
</dbReference>
<dbReference type="GO" id="GO:0000160">
    <property type="term" value="P:phosphorelay signal transduction system"/>
    <property type="evidence" value="ECO:0007669"/>
    <property type="project" value="InterPro"/>
</dbReference>
<feature type="non-terminal residue" evidence="4">
    <location>
        <position position="76"/>
    </location>
</feature>
<evidence type="ECO:0000256" key="1">
    <source>
        <dbReference type="ARBA" id="ARBA00022553"/>
    </source>
</evidence>
<feature type="domain" description="Response regulatory" evidence="3">
    <location>
        <begin position="7"/>
        <end position="76"/>
    </location>
</feature>
<evidence type="ECO:0000313" key="4">
    <source>
        <dbReference type="EMBL" id="RIE09237.1"/>
    </source>
</evidence>
<dbReference type="Gene3D" id="3.40.50.2300">
    <property type="match status" value="1"/>
</dbReference>
<dbReference type="Pfam" id="PF00072">
    <property type="entry name" value="Response_reg"/>
    <property type="match status" value="1"/>
</dbReference>
<dbReference type="OrthoDB" id="9767106at2"/>